<dbReference type="InterPro" id="IPR002900">
    <property type="entry name" value="DUF38/FTH_CAE_spp"/>
</dbReference>
<dbReference type="CTD" id="191033"/>
<evidence type="ECO:0000313" key="4">
    <source>
        <dbReference type="WormBase" id="Y119D3A.2"/>
    </source>
</evidence>
<proteinExistence type="predicted"/>
<dbReference type="SMART" id="SM00256">
    <property type="entry name" value="FBOX"/>
    <property type="match status" value="1"/>
</dbReference>
<dbReference type="KEGG" id="cel:CELE_Y119D3A.2"/>
<dbReference type="FunCoup" id="Q966E3">
    <property type="interactions" value="2"/>
</dbReference>
<protein>
    <submittedName>
        <fullName evidence="2">F-box domain-containing protein</fullName>
    </submittedName>
</protein>
<keyword evidence="3" id="KW-1185">Reference proteome</keyword>
<evidence type="ECO:0000313" key="2">
    <source>
        <dbReference type="EMBL" id="CCD73910.1"/>
    </source>
</evidence>
<dbReference type="InterPro" id="IPR040161">
    <property type="entry name" value="FB224"/>
</dbReference>
<dbReference type="InterPro" id="IPR001810">
    <property type="entry name" value="F-box_dom"/>
</dbReference>
<evidence type="ECO:0000313" key="3">
    <source>
        <dbReference type="Proteomes" id="UP000001940"/>
    </source>
</evidence>
<evidence type="ECO:0000259" key="1">
    <source>
        <dbReference type="PROSITE" id="PS50181"/>
    </source>
</evidence>
<dbReference type="PANTHER" id="PTHR23015:SF4">
    <property type="entry name" value="DUF38 DOMAIN-CONTAINING PROTEIN-RELATED"/>
    <property type="match status" value="1"/>
</dbReference>
<accession>Q966E3</accession>
<reference evidence="2 3" key="1">
    <citation type="journal article" date="1998" name="Science">
        <title>Genome sequence of the nematode C. elegans: a platform for investigating biology.</title>
        <authorList>
            <consortium name="The C. elegans sequencing consortium"/>
            <person name="Sulson J.E."/>
            <person name="Waterston R."/>
        </authorList>
    </citation>
    <scope>NUCLEOTIDE SEQUENCE [LARGE SCALE GENOMIC DNA]</scope>
    <source>
        <strain evidence="2 3">Bristol N2</strain>
    </source>
</reference>
<dbReference type="AlphaFoldDB" id="Q966E3"/>
<dbReference type="EMBL" id="BX284603">
    <property type="protein sequence ID" value="CCD73910.1"/>
    <property type="molecule type" value="Genomic_DNA"/>
</dbReference>
<dbReference type="RefSeq" id="NP_497376.1">
    <property type="nucleotide sequence ID" value="NM_064975.1"/>
</dbReference>
<sequence>MPLDIANHVFEKLEPMDLWVCRNVCQGLRHAVDGFGIHFNTIEFSIQDRSICISLDNETIHYNQLPNEIDTSVTYKNQEKIFEGKNYLEVALKDFGILLNYTSELKISADPKCYTRMHSKLLLKTWKWQKWNHVKKLDFSIVHLDFILDILPHFNSKGLESITMRSIHLDHQFEQITKLDQWKNTKILHLKNEAMKLCPPFKYLFQFTEFDVNAFYFSIQNAVQFRDDLLRRKTFEKCAVRFTSLDARDYSIQYAIVFKPDYHYEDEYEYSNDMGKLAFSSPYYGLFIKRC</sequence>
<dbReference type="InterPro" id="IPR036047">
    <property type="entry name" value="F-box-like_dom_sf"/>
</dbReference>
<dbReference type="OrthoDB" id="5875341at2759"/>
<dbReference type="HOGENOM" id="CLU_030831_3_1_1"/>
<dbReference type="Pfam" id="PF01827">
    <property type="entry name" value="FTH"/>
    <property type="match status" value="1"/>
</dbReference>
<dbReference type="CDD" id="cd22150">
    <property type="entry name" value="F-box_CeFBXA-like"/>
    <property type="match status" value="1"/>
</dbReference>
<dbReference type="SUPFAM" id="SSF81383">
    <property type="entry name" value="F-box domain"/>
    <property type="match status" value="1"/>
</dbReference>
<dbReference type="PaxDb" id="6239-Y119D3A.2"/>
<dbReference type="Pfam" id="PF00646">
    <property type="entry name" value="F-box"/>
    <property type="match status" value="1"/>
</dbReference>
<name>Q966E3_CAEEL</name>
<dbReference type="Proteomes" id="UP000001940">
    <property type="component" value="Chromosome III"/>
</dbReference>
<dbReference type="PANTHER" id="PTHR23015">
    <property type="entry name" value="UNCHARACTERIZED C.ELEGANS PROTEIN"/>
    <property type="match status" value="1"/>
</dbReference>
<dbReference type="PROSITE" id="PS50181">
    <property type="entry name" value="FBOX"/>
    <property type="match status" value="1"/>
</dbReference>
<dbReference type="WormBase" id="Y119D3A.2">
    <property type="protein sequence ID" value="CE23400"/>
    <property type="gene ID" value="WBGene00022477"/>
    <property type="gene designation" value="fbxa-28"/>
</dbReference>
<gene>
    <name evidence="2 4" type="primary">fbxa-28</name>
    <name evidence="2" type="ORF">CELE_Y119D3A.2</name>
    <name evidence="4" type="ORF">Y119D3A.2</name>
</gene>
<feature type="domain" description="F-box" evidence="1">
    <location>
        <begin position="1"/>
        <end position="42"/>
    </location>
</feature>
<dbReference type="PhylomeDB" id="Q966E3"/>
<dbReference type="AGR" id="WB:WBGene00022477"/>
<dbReference type="InParanoid" id="Q966E3"/>
<dbReference type="UCSC" id="Y119D3A.2">
    <property type="organism name" value="c. elegans"/>
</dbReference>
<organism evidence="2 3">
    <name type="scientific">Caenorhabditis elegans</name>
    <dbReference type="NCBI Taxonomy" id="6239"/>
    <lineage>
        <taxon>Eukaryota</taxon>
        <taxon>Metazoa</taxon>
        <taxon>Ecdysozoa</taxon>
        <taxon>Nematoda</taxon>
        <taxon>Chromadorea</taxon>
        <taxon>Rhabditida</taxon>
        <taxon>Rhabditina</taxon>
        <taxon>Rhabditomorpha</taxon>
        <taxon>Rhabditoidea</taxon>
        <taxon>Rhabditidae</taxon>
        <taxon>Peloderinae</taxon>
        <taxon>Caenorhabditis</taxon>
    </lineage>
</organism>
<dbReference type="GeneID" id="191033"/>